<keyword evidence="2" id="KW-1185">Reference proteome</keyword>
<gene>
    <name evidence="1" type="ORF">R5R35_007839</name>
</gene>
<dbReference type="AlphaFoldDB" id="A0AAN9ZI64"/>
<dbReference type="EMBL" id="JAZDUA010000003">
    <property type="protein sequence ID" value="KAK7874377.1"/>
    <property type="molecule type" value="Genomic_DNA"/>
</dbReference>
<accession>A0AAN9ZI64</accession>
<reference evidence="1 2" key="1">
    <citation type="submission" date="2024-03" db="EMBL/GenBank/DDBJ databases">
        <title>The genome assembly and annotation of the cricket Gryllus longicercus Weissman &amp; Gray.</title>
        <authorList>
            <person name="Szrajer S."/>
            <person name="Gray D."/>
            <person name="Ylla G."/>
        </authorList>
    </citation>
    <scope>NUCLEOTIDE SEQUENCE [LARGE SCALE GENOMIC DNA]</scope>
    <source>
        <strain evidence="1">DAG 2021-001</strain>
        <tissue evidence="1">Whole body minus gut</tissue>
    </source>
</reference>
<evidence type="ECO:0000313" key="2">
    <source>
        <dbReference type="Proteomes" id="UP001378592"/>
    </source>
</evidence>
<dbReference type="Pfam" id="PF09778">
    <property type="entry name" value="Guanylate_cyc_2"/>
    <property type="match status" value="1"/>
</dbReference>
<organism evidence="1 2">
    <name type="scientific">Gryllus longicercus</name>
    <dbReference type="NCBI Taxonomy" id="2509291"/>
    <lineage>
        <taxon>Eukaryota</taxon>
        <taxon>Metazoa</taxon>
        <taxon>Ecdysozoa</taxon>
        <taxon>Arthropoda</taxon>
        <taxon>Hexapoda</taxon>
        <taxon>Insecta</taxon>
        <taxon>Pterygota</taxon>
        <taxon>Neoptera</taxon>
        <taxon>Polyneoptera</taxon>
        <taxon>Orthoptera</taxon>
        <taxon>Ensifera</taxon>
        <taxon>Gryllidea</taxon>
        <taxon>Grylloidea</taxon>
        <taxon>Gryllidae</taxon>
        <taxon>Gryllinae</taxon>
        <taxon>Gryllus</taxon>
    </lineage>
</organism>
<protein>
    <recommendedName>
        <fullName evidence="3">Protein GUCD1</fullName>
    </recommendedName>
</protein>
<dbReference type="PANTHER" id="PTHR31400:SF1">
    <property type="entry name" value="PROTEIN GUCD1"/>
    <property type="match status" value="1"/>
</dbReference>
<dbReference type="Proteomes" id="UP001378592">
    <property type="component" value="Unassembled WGS sequence"/>
</dbReference>
<evidence type="ECO:0008006" key="3">
    <source>
        <dbReference type="Google" id="ProtNLM"/>
    </source>
</evidence>
<sequence length="242" mass="28147">MMECHDNNKDLPNVPPSLELIICHQKQRFNWDCGVSCVQMVLSPDLRTELHNNFNEVCREEGFNKSTWTIDLCYLLLRYGVKHCFCTITLGINPGYETQSFYSKVLRKDERRVMQRFSEAKERGIDVQEKSLTHLELIQHLALNGPIILLTNSSLLACETCKSMKLLSELRHWLPWSVNYNGHYVVLCGYNLAKKKFYYHNPSLHDRICCMSFTAMDEARCSYGTDEDVILIYSNNFGRKVS</sequence>
<name>A0AAN9ZI64_9ORTH</name>
<proteinExistence type="predicted"/>
<evidence type="ECO:0000313" key="1">
    <source>
        <dbReference type="EMBL" id="KAK7874377.1"/>
    </source>
</evidence>
<dbReference type="InterPro" id="IPR018616">
    <property type="entry name" value="GUCD1"/>
</dbReference>
<dbReference type="PANTHER" id="PTHR31400">
    <property type="entry name" value="GUANYLYL CYCLASE DOMAIN CONTAINING PROTEIN 1 GUCD1"/>
    <property type="match status" value="1"/>
</dbReference>
<comment type="caution">
    <text evidence="1">The sequence shown here is derived from an EMBL/GenBank/DDBJ whole genome shotgun (WGS) entry which is preliminary data.</text>
</comment>